<protein>
    <recommendedName>
        <fullName evidence="7">Phosphate-specific transport system accessory protein PhoU</fullName>
    </recommendedName>
</protein>
<dbReference type="KEGG" id="hor:Hore_19340"/>
<dbReference type="GO" id="GO:0045936">
    <property type="term" value="P:negative regulation of phosphate metabolic process"/>
    <property type="evidence" value="ECO:0007669"/>
    <property type="project" value="InterPro"/>
</dbReference>
<evidence type="ECO:0000256" key="6">
    <source>
        <dbReference type="ARBA" id="ARBA00022592"/>
    </source>
</evidence>
<organism evidence="9 10">
    <name type="scientific">Halothermothrix orenii (strain H 168 / OCM 544 / DSM 9562)</name>
    <dbReference type="NCBI Taxonomy" id="373903"/>
    <lineage>
        <taxon>Bacteria</taxon>
        <taxon>Bacillati</taxon>
        <taxon>Bacillota</taxon>
        <taxon>Clostridia</taxon>
        <taxon>Halanaerobiales</taxon>
        <taxon>Halothermotrichaceae</taxon>
        <taxon>Halothermothrix</taxon>
    </lineage>
</organism>
<dbReference type="FunFam" id="1.20.58.220:FF:000004">
    <property type="entry name" value="Phosphate-specific transport system accessory protein PhoU"/>
    <property type="match status" value="1"/>
</dbReference>
<evidence type="ECO:0000313" key="9">
    <source>
        <dbReference type="EMBL" id="ACL70681.1"/>
    </source>
</evidence>
<feature type="domain" description="PhoU" evidence="8">
    <location>
        <begin position="119"/>
        <end position="205"/>
    </location>
</feature>
<dbReference type="PANTHER" id="PTHR42930:SF3">
    <property type="entry name" value="PHOSPHATE-SPECIFIC TRANSPORT SYSTEM ACCESSORY PROTEIN PHOU"/>
    <property type="match status" value="1"/>
</dbReference>
<dbReference type="Proteomes" id="UP000000719">
    <property type="component" value="Chromosome"/>
</dbReference>
<dbReference type="PIRSF" id="PIRSF003107">
    <property type="entry name" value="PhoU"/>
    <property type="match status" value="1"/>
</dbReference>
<dbReference type="AlphaFoldDB" id="B8CZG2"/>
<dbReference type="OrthoDB" id="9814256at2"/>
<keyword evidence="6 7" id="KW-0592">Phosphate transport</keyword>
<dbReference type="SUPFAM" id="SSF109755">
    <property type="entry name" value="PhoU-like"/>
    <property type="match status" value="1"/>
</dbReference>
<sequence>MEQTYENRKKQLLDDLSNMSEIAEEMLQNAIKALDEKDVSLAKDVINRDDVLDNYQVTIEEEVSRLLSLDKPLTSDVYNNVALVKIAGDLERVGDLATDIADTVLELKNEEYLEPLVMIPELANTVSDMLDTVLEAFVTRNADLAEAVCRKDEVADNIYDKIYGHSIKLINESEGTRNINQVIQFLNIAKSLERIGDHATNIGEETIFIVTGKRVKY</sequence>
<dbReference type="GO" id="GO:0006817">
    <property type="term" value="P:phosphate ion transport"/>
    <property type="evidence" value="ECO:0007669"/>
    <property type="project" value="UniProtKB-KW"/>
</dbReference>
<keyword evidence="4 7" id="KW-0813">Transport</keyword>
<dbReference type="NCBIfam" id="TIGR02135">
    <property type="entry name" value="phoU_full"/>
    <property type="match status" value="1"/>
</dbReference>
<keyword evidence="5 7" id="KW-0963">Cytoplasm</keyword>
<dbReference type="InterPro" id="IPR038078">
    <property type="entry name" value="PhoU-like_sf"/>
</dbReference>
<comment type="subcellular location">
    <subcellularLocation>
        <location evidence="1 7">Cytoplasm</location>
    </subcellularLocation>
</comment>
<gene>
    <name evidence="9" type="ordered locus">Hore_19340</name>
</gene>
<keyword evidence="10" id="KW-1185">Reference proteome</keyword>
<dbReference type="STRING" id="373903.Hore_19340"/>
<accession>B8CZG2</accession>
<comment type="similarity">
    <text evidence="2 7">Belongs to the PhoU family.</text>
</comment>
<proteinExistence type="inferred from homology"/>
<evidence type="ECO:0000256" key="7">
    <source>
        <dbReference type="PIRNR" id="PIRNR003107"/>
    </source>
</evidence>
<name>B8CZG2_HALOH</name>
<dbReference type="InterPro" id="IPR026022">
    <property type="entry name" value="PhoU_dom"/>
</dbReference>
<dbReference type="HOGENOM" id="CLU_078518_3_0_9"/>
<reference evidence="9 10" key="1">
    <citation type="journal article" date="2009" name="PLoS ONE">
        <title>Genome analysis of the anaerobic thermohalophilic bacterium Halothermothrix orenii.</title>
        <authorList>
            <person name="Mavromatis K."/>
            <person name="Ivanova N."/>
            <person name="Anderson I."/>
            <person name="Lykidis A."/>
            <person name="Hooper S.D."/>
            <person name="Sun H."/>
            <person name="Kunin V."/>
            <person name="Lapidus A."/>
            <person name="Hugenholtz P."/>
            <person name="Patel B."/>
            <person name="Kyrpides N.C."/>
        </authorList>
    </citation>
    <scope>NUCLEOTIDE SEQUENCE [LARGE SCALE GENOMIC DNA]</scope>
    <source>
        <strain evidence="10">H 168 / OCM 544 / DSM 9562</strain>
    </source>
</reference>
<dbReference type="GO" id="GO:0005737">
    <property type="term" value="C:cytoplasm"/>
    <property type="evidence" value="ECO:0007669"/>
    <property type="project" value="UniProtKB-SubCell"/>
</dbReference>
<evidence type="ECO:0000256" key="4">
    <source>
        <dbReference type="ARBA" id="ARBA00022448"/>
    </source>
</evidence>
<evidence type="ECO:0000256" key="2">
    <source>
        <dbReference type="ARBA" id="ARBA00008107"/>
    </source>
</evidence>
<feature type="domain" description="PhoU" evidence="8">
    <location>
        <begin position="16"/>
        <end position="103"/>
    </location>
</feature>
<dbReference type="RefSeq" id="WP_015923650.1">
    <property type="nucleotide sequence ID" value="NC_011899.1"/>
</dbReference>
<dbReference type="eggNOG" id="COG0704">
    <property type="taxonomic scope" value="Bacteria"/>
</dbReference>
<evidence type="ECO:0000256" key="5">
    <source>
        <dbReference type="ARBA" id="ARBA00022490"/>
    </source>
</evidence>
<dbReference type="Gene3D" id="1.20.58.220">
    <property type="entry name" value="Phosphate transport system protein phou homolog 2, domain 2"/>
    <property type="match status" value="2"/>
</dbReference>
<evidence type="ECO:0000256" key="1">
    <source>
        <dbReference type="ARBA" id="ARBA00004496"/>
    </source>
</evidence>
<dbReference type="InterPro" id="IPR028366">
    <property type="entry name" value="PhoU"/>
</dbReference>
<dbReference type="GO" id="GO:0030643">
    <property type="term" value="P:intracellular phosphate ion homeostasis"/>
    <property type="evidence" value="ECO:0007669"/>
    <property type="project" value="InterPro"/>
</dbReference>
<evidence type="ECO:0000313" key="10">
    <source>
        <dbReference type="Proteomes" id="UP000000719"/>
    </source>
</evidence>
<comment type="subunit">
    <text evidence="3 7">Homodimer.</text>
</comment>
<evidence type="ECO:0000259" key="8">
    <source>
        <dbReference type="Pfam" id="PF01895"/>
    </source>
</evidence>
<dbReference type="EMBL" id="CP001098">
    <property type="protein sequence ID" value="ACL70681.1"/>
    <property type="molecule type" value="Genomic_DNA"/>
</dbReference>
<evidence type="ECO:0000256" key="3">
    <source>
        <dbReference type="ARBA" id="ARBA00011738"/>
    </source>
</evidence>
<dbReference type="Pfam" id="PF01895">
    <property type="entry name" value="PhoU"/>
    <property type="match status" value="2"/>
</dbReference>
<comment type="function">
    <text evidence="7">Plays a role in the regulation of phosphate uptake.</text>
</comment>
<dbReference type="PANTHER" id="PTHR42930">
    <property type="entry name" value="PHOSPHATE-SPECIFIC TRANSPORT SYSTEM ACCESSORY PROTEIN PHOU"/>
    <property type="match status" value="1"/>
</dbReference>